<gene>
    <name evidence="2" type="ORF">BN946_scf184797.g8</name>
</gene>
<evidence type="ECO:0000313" key="2">
    <source>
        <dbReference type="EMBL" id="CDO78182.1"/>
    </source>
</evidence>
<comment type="caution">
    <text evidence="2">The sequence shown here is derived from an EMBL/GenBank/DDBJ whole genome shotgun (WGS) entry which is preliminary data.</text>
</comment>
<dbReference type="AlphaFoldDB" id="A0A060SUF7"/>
<proteinExistence type="predicted"/>
<protein>
    <submittedName>
        <fullName evidence="2">Uncharacterized protein</fullName>
    </submittedName>
</protein>
<keyword evidence="3" id="KW-1185">Reference proteome</keyword>
<dbReference type="EMBL" id="CCBP010000707">
    <property type="protein sequence ID" value="CDO78182.1"/>
    <property type="molecule type" value="Genomic_DNA"/>
</dbReference>
<organism evidence="2 3">
    <name type="scientific">Pycnoporus cinnabarinus</name>
    <name type="common">Cinnabar-red polypore</name>
    <name type="synonym">Trametes cinnabarina</name>
    <dbReference type="NCBI Taxonomy" id="5643"/>
    <lineage>
        <taxon>Eukaryota</taxon>
        <taxon>Fungi</taxon>
        <taxon>Dikarya</taxon>
        <taxon>Basidiomycota</taxon>
        <taxon>Agaricomycotina</taxon>
        <taxon>Agaricomycetes</taxon>
        <taxon>Polyporales</taxon>
        <taxon>Polyporaceae</taxon>
        <taxon>Trametes</taxon>
    </lineage>
</organism>
<sequence length="429" mass="48544">MLSRRPFFPFAISREKAIAHLSFKTAVFTGQKLITTWLRHLFPSLNVDALRPIRAVPVYLPSWVIDAEVEATAWVKKQESDDHFLKDAVQVAFAHSDMPGFVYSPLSNLSFMTPMALNADKLMAVPWSEDLRRHDGHDVLCLPFSVTPFHVPDVVRSLSMADANIANTLRFEPGSFKDTFLAAYPVLIPGYLAQYELDPDIHGHQPDMTISSFIEAHIPDGRAVIEVLPSVKEFLRSFNFPAPDIFVNGPFAVFARSFASVFKVTGKHINNITHRPLIDRWVNRTMAQESSLRRYRDRFFGTSDAEAARKVESEWADLRIRPFDADERNANLQWLGSGSDLFMLKTVLEVYNSMRDVSETDIEWTKSQIVDLEKTREERKPAWLAEYEIQQRLLATPESSPSDNVIGQSDNTPNDSSSDAAAKPQEPSS</sequence>
<dbReference type="HOGENOM" id="CLU_655626_0_0_1"/>
<dbReference type="OMA" id="PVYFPAW"/>
<evidence type="ECO:0000256" key="1">
    <source>
        <dbReference type="SAM" id="MobiDB-lite"/>
    </source>
</evidence>
<feature type="region of interest" description="Disordered" evidence="1">
    <location>
        <begin position="394"/>
        <end position="429"/>
    </location>
</feature>
<feature type="compositionally biased region" description="Polar residues" evidence="1">
    <location>
        <begin position="397"/>
        <end position="419"/>
    </location>
</feature>
<accession>A0A060SUF7</accession>
<name>A0A060SUF7_PYCCI</name>
<dbReference type="Proteomes" id="UP000029665">
    <property type="component" value="Unassembled WGS sequence"/>
</dbReference>
<evidence type="ECO:0000313" key="3">
    <source>
        <dbReference type="Proteomes" id="UP000029665"/>
    </source>
</evidence>
<dbReference type="OrthoDB" id="2349883at2759"/>
<reference evidence="2" key="1">
    <citation type="submission" date="2014-01" db="EMBL/GenBank/DDBJ databases">
        <title>The genome of the white-rot fungus Pycnoporus cinnabarinus: a basidiomycete model with a versatile arsenal for lignocellulosic biomass breakdown.</title>
        <authorList>
            <person name="Levasseur A."/>
            <person name="Lomascolo A."/>
            <person name="Ruiz-Duenas F.J."/>
            <person name="Uzan E."/>
            <person name="Piumi F."/>
            <person name="Kues U."/>
            <person name="Ram A.F.J."/>
            <person name="Murat C."/>
            <person name="Haon M."/>
            <person name="Benoit I."/>
            <person name="Arfi Y."/>
            <person name="Chevret D."/>
            <person name="Drula E."/>
            <person name="Kwon M.J."/>
            <person name="Gouret P."/>
            <person name="Lesage-Meessen L."/>
            <person name="Lombard V."/>
            <person name="Mariette J."/>
            <person name="Noirot C."/>
            <person name="Park J."/>
            <person name="Patyshakuliyeva A."/>
            <person name="Wieneger R.A.B."/>
            <person name="Wosten H.A.B."/>
            <person name="Martin F."/>
            <person name="Coutinho P.M."/>
            <person name="de Vries R."/>
            <person name="Martinez A.T."/>
            <person name="Klopp C."/>
            <person name="Pontarotti P."/>
            <person name="Henrissat B."/>
            <person name="Record E."/>
        </authorList>
    </citation>
    <scope>NUCLEOTIDE SEQUENCE [LARGE SCALE GENOMIC DNA]</scope>
    <source>
        <strain evidence="2">BRFM137</strain>
    </source>
</reference>